<dbReference type="AlphaFoldDB" id="A0A8H3ZZN6"/>
<dbReference type="GO" id="GO:0005524">
    <property type="term" value="F:ATP binding"/>
    <property type="evidence" value="ECO:0007669"/>
    <property type="project" value="UniProtKB-KW"/>
</dbReference>
<dbReference type="Pfam" id="PF02224">
    <property type="entry name" value="Cytidylate_kin"/>
    <property type="match status" value="1"/>
</dbReference>
<organism evidence="10 11">
    <name type="scientific">Gigaspora margarita</name>
    <dbReference type="NCBI Taxonomy" id="4874"/>
    <lineage>
        <taxon>Eukaryota</taxon>
        <taxon>Fungi</taxon>
        <taxon>Fungi incertae sedis</taxon>
        <taxon>Mucoromycota</taxon>
        <taxon>Glomeromycotina</taxon>
        <taxon>Glomeromycetes</taxon>
        <taxon>Diversisporales</taxon>
        <taxon>Gigasporaceae</taxon>
        <taxon>Gigaspora</taxon>
    </lineage>
</organism>
<evidence type="ECO:0000256" key="8">
    <source>
        <dbReference type="SAM" id="MobiDB-lite"/>
    </source>
</evidence>
<evidence type="ECO:0000256" key="2">
    <source>
        <dbReference type="ARBA" id="ARBA00022679"/>
    </source>
</evidence>
<dbReference type="InterPro" id="IPR011994">
    <property type="entry name" value="Cytidylate_kinase_dom"/>
</dbReference>
<evidence type="ECO:0000256" key="3">
    <source>
        <dbReference type="ARBA" id="ARBA00022741"/>
    </source>
</evidence>
<evidence type="ECO:0000256" key="5">
    <source>
        <dbReference type="ARBA" id="ARBA00022840"/>
    </source>
</evidence>
<evidence type="ECO:0000256" key="1">
    <source>
        <dbReference type="ARBA" id="ARBA00012906"/>
    </source>
</evidence>
<evidence type="ECO:0000256" key="4">
    <source>
        <dbReference type="ARBA" id="ARBA00022777"/>
    </source>
</evidence>
<keyword evidence="3" id="KW-0547">Nucleotide-binding</keyword>
<comment type="catalytic activity">
    <reaction evidence="6">
        <text>dCMP + ATP = dCDP + ADP</text>
        <dbReference type="Rhea" id="RHEA:25094"/>
        <dbReference type="ChEBI" id="CHEBI:30616"/>
        <dbReference type="ChEBI" id="CHEBI:57566"/>
        <dbReference type="ChEBI" id="CHEBI:58593"/>
        <dbReference type="ChEBI" id="CHEBI:456216"/>
        <dbReference type="EC" id="2.7.4.25"/>
    </reaction>
</comment>
<dbReference type="Gene3D" id="3.40.50.300">
    <property type="entry name" value="P-loop containing nucleotide triphosphate hydrolases"/>
    <property type="match status" value="1"/>
</dbReference>
<protein>
    <recommendedName>
        <fullName evidence="1">(d)CMP kinase</fullName>
        <ecNumber evidence="1">2.7.4.25</ecNumber>
    </recommendedName>
</protein>
<dbReference type="InterPro" id="IPR027417">
    <property type="entry name" value="P-loop_NTPase"/>
</dbReference>
<comment type="catalytic activity">
    <reaction evidence="7">
        <text>CMP + ATP = CDP + ADP</text>
        <dbReference type="Rhea" id="RHEA:11600"/>
        <dbReference type="ChEBI" id="CHEBI:30616"/>
        <dbReference type="ChEBI" id="CHEBI:58069"/>
        <dbReference type="ChEBI" id="CHEBI:60377"/>
        <dbReference type="ChEBI" id="CHEBI:456216"/>
        <dbReference type="EC" id="2.7.4.25"/>
    </reaction>
</comment>
<dbReference type="Proteomes" id="UP000439903">
    <property type="component" value="Unassembled WGS sequence"/>
</dbReference>
<evidence type="ECO:0000313" key="10">
    <source>
        <dbReference type="EMBL" id="KAF0356335.1"/>
    </source>
</evidence>
<evidence type="ECO:0000256" key="6">
    <source>
        <dbReference type="ARBA" id="ARBA00047615"/>
    </source>
</evidence>
<evidence type="ECO:0000313" key="11">
    <source>
        <dbReference type="Proteomes" id="UP000439903"/>
    </source>
</evidence>
<keyword evidence="4" id="KW-0418">Kinase</keyword>
<proteinExistence type="predicted"/>
<sequence>MNSKKNFNIAIDGLTGVEIEFYLQEKNSQEKLQIGQKVSEIFKVPEIRNIINEIIQIITKNGGYVVVGRDATTKILPNARRDVNSFDLVLEAKKVATIINTSDLSIEQVVAKILSRVLWELTVQELIVLKNWELANYIADKAYLQLIPKLEERYEFMNYLKEFYKLQVTNYKKIEREVLPKNHSDNKKLFKDAQIWRKEVLMKSKNATKFQASHMATKILDLEVEIDQQEQEKEEQEKQKQKEQEQEQEQKTKKQKN</sequence>
<dbReference type="OrthoDB" id="10263145at2759"/>
<feature type="compositionally biased region" description="Basic and acidic residues" evidence="8">
    <location>
        <begin position="235"/>
        <end position="257"/>
    </location>
</feature>
<dbReference type="GO" id="GO:0036431">
    <property type="term" value="F:dCMP kinase activity"/>
    <property type="evidence" value="ECO:0007669"/>
    <property type="project" value="InterPro"/>
</dbReference>
<keyword evidence="11" id="KW-1185">Reference proteome</keyword>
<dbReference type="SUPFAM" id="SSF52540">
    <property type="entry name" value="P-loop containing nucleoside triphosphate hydrolases"/>
    <property type="match status" value="1"/>
</dbReference>
<keyword evidence="2" id="KW-0808">Transferase</keyword>
<dbReference type="EC" id="2.7.4.25" evidence="1"/>
<accession>A0A8H3ZZN6</accession>
<reference evidence="10 11" key="1">
    <citation type="journal article" date="2019" name="Environ. Microbiol.">
        <title>At the nexus of three kingdoms: the genome of the mycorrhizal fungus Gigaspora margarita provides insights into plant, endobacterial and fungal interactions.</title>
        <authorList>
            <person name="Venice F."/>
            <person name="Ghignone S."/>
            <person name="Salvioli di Fossalunga A."/>
            <person name="Amselem J."/>
            <person name="Novero M."/>
            <person name="Xianan X."/>
            <person name="Sedzielewska Toro K."/>
            <person name="Morin E."/>
            <person name="Lipzen A."/>
            <person name="Grigoriev I.V."/>
            <person name="Henrissat B."/>
            <person name="Martin F.M."/>
            <person name="Bonfante P."/>
        </authorList>
    </citation>
    <scope>NUCLEOTIDE SEQUENCE [LARGE SCALE GENOMIC DNA]</scope>
    <source>
        <strain evidence="10 11">BEG34</strain>
    </source>
</reference>
<gene>
    <name evidence="10" type="ORF">F8M41_014781</name>
</gene>
<feature type="domain" description="Cytidylate kinase" evidence="9">
    <location>
        <begin position="20"/>
        <end position="80"/>
    </location>
</feature>
<evidence type="ECO:0000256" key="7">
    <source>
        <dbReference type="ARBA" id="ARBA00048478"/>
    </source>
</evidence>
<feature type="region of interest" description="Disordered" evidence="8">
    <location>
        <begin position="230"/>
        <end position="257"/>
    </location>
</feature>
<comment type="caution">
    <text evidence="10">The sequence shown here is derived from an EMBL/GenBank/DDBJ whole genome shotgun (WGS) entry which is preliminary data.</text>
</comment>
<dbReference type="EMBL" id="WTPW01003038">
    <property type="protein sequence ID" value="KAF0356335.1"/>
    <property type="molecule type" value="Genomic_DNA"/>
</dbReference>
<name>A0A8H3ZZN6_GIGMA</name>
<keyword evidence="5" id="KW-0067">ATP-binding</keyword>
<dbReference type="GO" id="GO:0006139">
    <property type="term" value="P:nucleobase-containing compound metabolic process"/>
    <property type="evidence" value="ECO:0007669"/>
    <property type="project" value="InterPro"/>
</dbReference>
<evidence type="ECO:0000259" key="9">
    <source>
        <dbReference type="Pfam" id="PF02224"/>
    </source>
</evidence>